<dbReference type="AlphaFoldDB" id="A0AAN8VNQ8"/>
<name>A0AAN8VNQ8_9MAGN</name>
<reference evidence="3 4" key="1">
    <citation type="submission" date="2023-12" db="EMBL/GenBank/DDBJ databases">
        <title>A high-quality genome assembly for Dillenia turbinata (Dilleniales).</title>
        <authorList>
            <person name="Chanderbali A."/>
        </authorList>
    </citation>
    <scope>NUCLEOTIDE SEQUENCE [LARGE SCALE GENOMIC DNA]</scope>
    <source>
        <strain evidence="3">LSX21</strain>
        <tissue evidence="3">Leaf</tissue>
    </source>
</reference>
<evidence type="ECO:0000313" key="3">
    <source>
        <dbReference type="EMBL" id="KAK6935104.1"/>
    </source>
</evidence>
<accession>A0AAN8VNQ8</accession>
<proteinExistence type="predicted"/>
<keyword evidence="1" id="KW-0560">Oxidoreductase</keyword>
<dbReference type="InterPro" id="IPR044560">
    <property type="entry name" value="MOase"/>
</dbReference>
<gene>
    <name evidence="3" type="ORF">RJ641_035259</name>
</gene>
<dbReference type="EMBL" id="JBAMMX010000008">
    <property type="protein sequence ID" value="KAK6935104.1"/>
    <property type="molecule type" value="Genomic_DNA"/>
</dbReference>
<dbReference type="PANTHER" id="PTHR45934:SF9">
    <property type="entry name" value="FAD_NAD(P)-BINDING OXIDOREDUCTASE FAMILY PROTEIN"/>
    <property type="match status" value="1"/>
</dbReference>
<dbReference type="PANTHER" id="PTHR45934">
    <property type="entry name" value="FAD/NAD(P)-BINDING OXIDOREDUCTASE FAMILY PROTEIN"/>
    <property type="match status" value="1"/>
</dbReference>
<dbReference type="GO" id="GO:0004497">
    <property type="term" value="F:monooxygenase activity"/>
    <property type="evidence" value="ECO:0007669"/>
    <property type="project" value="UniProtKB-KW"/>
</dbReference>
<evidence type="ECO:0000256" key="2">
    <source>
        <dbReference type="ARBA" id="ARBA00023033"/>
    </source>
</evidence>
<protein>
    <submittedName>
        <fullName evidence="3">Uncharacterized protein</fullName>
    </submittedName>
</protein>
<dbReference type="Proteomes" id="UP001370490">
    <property type="component" value="Unassembled WGS sequence"/>
</dbReference>
<evidence type="ECO:0000313" key="4">
    <source>
        <dbReference type="Proteomes" id="UP001370490"/>
    </source>
</evidence>
<keyword evidence="4" id="KW-1185">Reference proteome</keyword>
<comment type="caution">
    <text evidence="3">The sequence shown here is derived from an EMBL/GenBank/DDBJ whole genome shotgun (WGS) entry which is preliminary data.</text>
</comment>
<sequence length="124" mass="14182">MCWMVVKSEDGRELRSFNFKDEDQSQEVRAIERRISLETLANQLPPDVLSCPESLQMQSRISLCPCTSIRWPHIFPLKIGANLVGSLLQWENPVVCSVRNNVIIPKPVRPGPKLEHTNFECEPL</sequence>
<organism evidence="3 4">
    <name type="scientific">Dillenia turbinata</name>
    <dbReference type="NCBI Taxonomy" id="194707"/>
    <lineage>
        <taxon>Eukaryota</taxon>
        <taxon>Viridiplantae</taxon>
        <taxon>Streptophyta</taxon>
        <taxon>Embryophyta</taxon>
        <taxon>Tracheophyta</taxon>
        <taxon>Spermatophyta</taxon>
        <taxon>Magnoliopsida</taxon>
        <taxon>eudicotyledons</taxon>
        <taxon>Gunneridae</taxon>
        <taxon>Pentapetalae</taxon>
        <taxon>Dilleniales</taxon>
        <taxon>Dilleniaceae</taxon>
        <taxon>Dillenia</taxon>
    </lineage>
</organism>
<evidence type="ECO:0000256" key="1">
    <source>
        <dbReference type="ARBA" id="ARBA00023002"/>
    </source>
</evidence>
<keyword evidence="2" id="KW-0503">Monooxygenase</keyword>